<dbReference type="EMBL" id="JAGGKC010000044">
    <property type="protein sequence ID" value="MBP1920841.1"/>
    <property type="molecule type" value="Genomic_DNA"/>
</dbReference>
<organism evidence="2 4">
    <name type="scientific">Youngiibacter multivorans</name>
    <dbReference type="NCBI Taxonomy" id="937251"/>
    <lineage>
        <taxon>Bacteria</taxon>
        <taxon>Bacillati</taxon>
        <taxon>Bacillota</taxon>
        <taxon>Clostridia</taxon>
        <taxon>Eubacteriales</taxon>
        <taxon>Clostridiaceae</taxon>
        <taxon>Youngiibacter</taxon>
    </lineage>
</organism>
<dbReference type="EMBL" id="JAGGKC010000035">
    <property type="protein sequence ID" value="MBP1920645.1"/>
    <property type="molecule type" value="Genomic_DNA"/>
</dbReference>
<sequence>MTKEQFEREKDYRISKAVAKSILNQNIINNEDFRKINNLLIARYKPMIGSL</sequence>
<protein>
    <recommendedName>
        <fullName evidence="1">SHOCT-like domain-containing protein</fullName>
    </recommendedName>
</protein>
<evidence type="ECO:0000313" key="4">
    <source>
        <dbReference type="Proteomes" id="UP001519271"/>
    </source>
</evidence>
<reference evidence="2 4" key="1">
    <citation type="submission" date="2021-03" db="EMBL/GenBank/DDBJ databases">
        <title>Genomic Encyclopedia of Type Strains, Phase IV (KMG-IV): sequencing the most valuable type-strain genomes for metagenomic binning, comparative biology and taxonomic classification.</title>
        <authorList>
            <person name="Goeker M."/>
        </authorList>
    </citation>
    <scope>NUCLEOTIDE SEQUENCE [LARGE SCALE GENOMIC DNA]</scope>
    <source>
        <strain evidence="2 4">DSM 6139</strain>
    </source>
</reference>
<feature type="domain" description="SHOCT-like" evidence="1">
    <location>
        <begin position="1"/>
        <end position="51"/>
    </location>
</feature>
<proteinExistence type="predicted"/>
<evidence type="ECO:0000313" key="2">
    <source>
        <dbReference type="EMBL" id="MBP1920645.1"/>
    </source>
</evidence>
<evidence type="ECO:0000313" key="3">
    <source>
        <dbReference type="EMBL" id="MBP1920841.1"/>
    </source>
</evidence>
<dbReference type="Pfam" id="PF20612">
    <property type="entry name" value="SHOCT_2"/>
    <property type="match status" value="1"/>
</dbReference>
<evidence type="ECO:0000259" key="1">
    <source>
        <dbReference type="Pfam" id="PF20612"/>
    </source>
</evidence>
<keyword evidence="4" id="KW-1185">Reference proteome</keyword>
<gene>
    <name evidence="2" type="ORF">J2Z34_003160</name>
    <name evidence="3" type="ORF">J2Z34_003358</name>
</gene>
<dbReference type="InterPro" id="IPR046749">
    <property type="entry name" value="SHOCT_2"/>
</dbReference>
<accession>A0ABS4G8N9</accession>
<name>A0ABS4G8N9_9CLOT</name>
<dbReference type="Proteomes" id="UP001519271">
    <property type="component" value="Unassembled WGS sequence"/>
</dbReference>
<dbReference type="RefSeq" id="WP_023386767.1">
    <property type="nucleotide sequence ID" value="NZ_JAGGKC010000035.1"/>
</dbReference>
<comment type="caution">
    <text evidence="2">The sequence shown here is derived from an EMBL/GenBank/DDBJ whole genome shotgun (WGS) entry which is preliminary data.</text>
</comment>